<evidence type="ECO:0000256" key="17">
    <source>
        <dbReference type="RuleBase" id="RU003968"/>
    </source>
</evidence>
<comment type="similarity">
    <text evidence="5 17">Belongs to the GMC oxidoreductase family.</text>
</comment>
<evidence type="ECO:0000256" key="2">
    <source>
        <dbReference type="ARBA" id="ARBA00004191"/>
    </source>
</evidence>
<evidence type="ECO:0000313" key="21">
    <source>
        <dbReference type="EMBL" id="OQD83621.1"/>
    </source>
</evidence>
<gene>
    <name evidence="21" type="ORF">PENANT_c016G01993</name>
</gene>
<keyword evidence="7" id="KW-0963">Cytoplasm</keyword>
<dbReference type="OrthoDB" id="269227at2759"/>
<organism evidence="21 22">
    <name type="scientific">Penicillium antarcticum</name>
    <dbReference type="NCBI Taxonomy" id="416450"/>
    <lineage>
        <taxon>Eukaryota</taxon>
        <taxon>Fungi</taxon>
        <taxon>Dikarya</taxon>
        <taxon>Ascomycota</taxon>
        <taxon>Pezizomycotina</taxon>
        <taxon>Eurotiomycetes</taxon>
        <taxon>Eurotiomycetidae</taxon>
        <taxon>Eurotiales</taxon>
        <taxon>Aspergillaceae</taxon>
        <taxon>Penicillium</taxon>
    </lineage>
</organism>
<keyword evidence="9" id="KW-0964">Secreted</keyword>
<dbReference type="Gene3D" id="4.10.450.10">
    <property type="entry name" value="Glucose Oxidase, domain 2"/>
    <property type="match status" value="1"/>
</dbReference>
<keyword evidence="11 16" id="KW-0274">FAD</keyword>
<dbReference type="Pfam" id="PF00732">
    <property type="entry name" value="GMC_oxred_N"/>
    <property type="match status" value="1"/>
</dbReference>
<dbReference type="AlphaFoldDB" id="A0A1V6Q313"/>
<dbReference type="Proteomes" id="UP000191672">
    <property type="component" value="Unassembled WGS sequence"/>
</dbReference>
<feature type="active site" description="Proton acceptor" evidence="15">
    <location>
        <position position="566"/>
    </location>
</feature>
<evidence type="ECO:0000259" key="19">
    <source>
        <dbReference type="PROSITE" id="PS00623"/>
    </source>
</evidence>
<keyword evidence="18" id="KW-0732">Signal</keyword>
<accession>A0A1V6Q313</accession>
<evidence type="ECO:0000256" key="6">
    <source>
        <dbReference type="ARBA" id="ARBA00011738"/>
    </source>
</evidence>
<feature type="domain" description="Glucose-methanol-choline oxidoreductase N-terminal" evidence="20">
    <location>
        <begin position="294"/>
        <end position="308"/>
    </location>
</feature>
<feature type="active site" description="Proton donor" evidence="15">
    <location>
        <position position="523"/>
    </location>
</feature>
<dbReference type="PIRSF" id="PIRSF000137">
    <property type="entry name" value="Alcohol_oxidase"/>
    <property type="match status" value="1"/>
</dbReference>
<dbReference type="EMBL" id="MDYN01000016">
    <property type="protein sequence ID" value="OQD83621.1"/>
    <property type="molecule type" value="Genomic_DNA"/>
</dbReference>
<evidence type="ECO:0000259" key="20">
    <source>
        <dbReference type="PROSITE" id="PS00624"/>
    </source>
</evidence>
<dbReference type="GO" id="GO:0005737">
    <property type="term" value="C:cytoplasm"/>
    <property type="evidence" value="ECO:0007669"/>
    <property type="project" value="UniProtKB-SubCell"/>
</dbReference>
<dbReference type="InterPro" id="IPR027424">
    <property type="entry name" value="Glucose_Oxidase_domain_2"/>
</dbReference>
<feature type="chain" id="PRO_5012596322" description="glucose oxidase" evidence="18">
    <location>
        <begin position="18"/>
        <end position="588"/>
    </location>
</feature>
<dbReference type="Pfam" id="PF05199">
    <property type="entry name" value="GMC_oxred_C"/>
    <property type="match status" value="1"/>
</dbReference>
<keyword evidence="8" id="KW-0134">Cell wall</keyword>
<evidence type="ECO:0000256" key="7">
    <source>
        <dbReference type="ARBA" id="ARBA00022490"/>
    </source>
</evidence>
<evidence type="ECO:0000256" key="1">
    <source>
        <dbReference type="ARBA" id="ARBA00001974"/>
    </source>
</evidence>
<feature type="domain" description="Glucose-methanol-choline oxidoreductase N-terminal" evidence="19">
    <location>
        <begin position="103"/>
        <end position="126"/>
    </location>
</feature>
<comment type="caution">
    <text evidence="21">The sequence shown here is derived from an EMBL/GenBank/DDBJ whole genome shotgun (WGS) entry which is preliminary data.</text>
</comment>
<evidence type="ECO:0000256" key="9">
    <source>
        <dbReference type="ARBA" id="ARBA00022530"/>
    </source>
</evidence>
<dbReference type="EC" id="1.1.3.4" evidence="14"/>
<evidence type="ECO:0000256" key="13">
    <source>
        <dbReference type="ARBA" id="ARBA00049435"/>
    </source>
</evidence>
<evidence type="ECO:0000256" key="10">
    <source>
        <dbReference type="ARBA" id="ARBA00022630"/>
    </source>
</evidence>
<dbReference type="SUPFAM" id="SSF51905">
    <property type="entry name" value="FAD/NAD(P)-binding domain"/>
    <property type="match status" value="1"/>
</dbReference>
<keyword evidence="10 17" id="KW-0285">Flavoprotein</keyword>
<dbReference type="InterPro" id="IPR036188">
    <property type="entry name" value="FAD/NAD-bd_sf"/>
</dbReference>
<name>A0A1V6Q313_9EURO</name>
<dbReference type="SUPFAM" id="SSF54373">
    <property type="entry name" value="FAD-linked reductases, C-terminal domain"/>
    <property type="match status" value="1"/>
</dbReference>
<proteinExistence type="inferred from homology"/>
<evidence type="ECO:0000256" key="11">
    <source>
        <dbReference type="ARBA" id="ARBA00022827"/>
    </source>
</evidence>
<evidence type="ECO:0000313" key="22">
    <source>
        <dbReference type="Proteomes" id="UP000191672"/>
    </source>
</evidence>
<evidence type="ECO:0000256" key="5">
    <source>
        <dbReference type="ARBA" id="ARBA00010790"/>
    </source>
</evidence>
<keyword evidence="9" id="KW-0272">Extracellular matrix</keyword>
<evidence type="ECO:0000256" key="14">
    <source>
        <dbReference type="ARBA" id="ARBA00049722"/>
    </source>
</evidence>
<evidence type="ECO:0000256" key="12">
    <source>
        <dbReference type="ARBA" id="ARBA00023002"/>
    </source>
</evidence>
<dbReference type="Gene3D" id="3.50.50.60">
    <property type="entry name" value="FAD/NAD(P)-binding domain"/>
    <property type="match status" value="1"/>
</dbReference>
<protein>
    <recommendedName>
        <fullName evidence="14">glucose oxidase</fullName>
        <ecNumber evidence="14">1.1.3.4</ecNumber>
    </recommendedName>
</protein>
<dbReference type="Gene3D" id="3.30.560.10">
    <property type="entry name" value="Glucose Oxidase, domain 3"/>
    <property type="match status" value="1"/>
</dbReference>
<dbReference type="InterPro" id="IPR000172">
    <property type="entry name" value="GMC_OxRdtase_N"/>
</dbReference>
<dbReference type="STRING" id="416450.A0A1V6Q313"/>
<dbReference type="InterPro" id="IPR007867">
    <property type="entry name" value="GMC_OxRtase_C"/>
</dbReference>
<comment type="subunit">
    <text evidence="6">Homodimer.</text>
</comment>
<sequence>MLAPSLSLAALVLGAAASSHQSSPQYDFVIVGGGTSGLVVANRLSEMKNVTVAVIEAGDSVLNNANVTNVMGYSLAFGTEIDWAYETANQTYAGGLKQTIRAGKAIGGTSTINGMSYTRAEDAQIDNWGNIGNQGWSWKDLLPYYKKSEDFQVPTKDQAAHGASYTAKVHGRNGLLKVGWPTSMTNSSVFSVLNETMSELGVKYNPDANSGKMIGFTSHPDTLDRQRNIREDAARAYYWPYESRESLKIISNTRADKIIWANTTGDAVAIGIQVSTPYGVERIYASKEVILSAGSLKSPQLLELSGVGNPDILNKYNISTKVALPAVGENLQDQTNNALAWESTDALTGLATFSALISVDQLYGKNASAVEKQIDNALTDYAKALSKKSNGAVKESNLLEALTIQRDLIFKSLVPYAEVVFAPSGQSFTCEYWPLQPFSRGSVHIQSANASQSPNIDPNYFMFAQDIEAQSDVAHFIRRAFGTAPLKDIVGDELSPGQEVLPANASTSAWDSWIKEHYRPNYHPVGTVSMLPKKKGGAVSSELKVYGTKNVRVVDASIVPYQISGHLTSTLYAIAEKASDIIKESYTH</sequence>
<reference evidence="22" key="1">
    <citation type="journal article" date="2017" name="Nat. Microbiol.">
        <title>Global analysis of biosynthetic gene clusters reveals vast potential of secondary metabolite production in Penicillium species.</title>
        <authorList>
            <person name="Nielsen J.C."/>
            <person name="Grijseels S."/>
            <person name="Prigent S."/>
            <person name="Ji B."/>
            <person name="Dainat J."/>
            <person name="Nielsen K.F."/>
            <person name="Frisvad J.C."/>
            <person name="Workman M."/>
            <person name="Nielsen J."/>
        </authorList>
    </citation>
    <scope>NUCLEOTIDE SEQUENCE [LARGE SCALE GENOMIC DNA]</scope>
    <source>
        <strain evidence="22">IBT 31811</strain>
    </source>
</reference>
<evidence type="ECO:0000256" key="3">
    <source>
        <dbReference type="ARBA" id="ARBA00004496"/>
    </source>
</evidence>
<feature type="signal peptide" evidence="18">
    <location>
        <begin position="1"/>
        <end position="17"/>
    </location>
</feature>
<evidence type="ECO:0000256" key="4">
    <source>
        <dbReference type="ARBA" id="ARBA00004498"/>
    </source>
</evidence>
<evidence type="ECO:0000256" key="15">
    <source>
        <dbReference type="PIRSR" id="PIRSR000137-1"/>
    </source>
</evidence>
<feature type="binding site" evidence="16">
    <location>
        <position position="109"/>
    </location>
    <ligand>
        <name>FAD</name>
        <dbReference type="ChEBI" id="CHEBI:57692"/>
    </ligand>
</feature>
<dbReference type="PROSITE" id="PS00623">
    <property type="entry name" value="GMC_OXRED_1"/>
    <property type="match status" value="1"/>
</dbReference>
<evidence type="ECO:0000256" key="16">
    <source>
        <dbReference type="PIRSR" id="PIRSR000137-2"/>
    </source>
</evidence>
<comment type="cofactor">
    <cofactor evidence="1 16">
        <name>FAD</name>
        <dbReference type="ChEBI" id="CHEBI:57692"/>
    </cofactor>
</comment>
<feature type="binding site" evidence="16">
    <location>
        <begin position="35"/>
        <end position="36"/>
    </location>
    <ligand>
        <name>FAD</name>
        <dbReference type="ChEBI" id="CHEBI:57692"/>
    </ligand>
</feature>
<comment type="subcellular location">
    <subcellularLocation>
        <location evidence="3">Cytoplasm</location>
    </subcellularLocation>
    <subcellularLocation>
        <location evidence="2">Secreted</location>
        <location evidence="2">Cell wall</location>
    </subcellularLocation>
    <subcellularLocation>
        <location evidence="4">Secreted</location>
        <location evidence="4">Extracellular space</location>
        <location evidence="4">Extracellular matrix</location>
    </subcellularLocation>
</comment>
<dbReference type="PANTHER" id="PTHR11552:SF201">
    <property type="entry name" value="GLUCOSE-METHANOL-CHOLINE OXIDOREDUCTASE N-TERMINAL DOMAIN-CONTAINING PROTEIN"/>
    <property type="match status" value="1"/>
</dbReference>
<dbReference type="PANTHER" id="PTHR11552">
    <property type="entry name" value="GLUCOSE-METHANOL-CHOLINE GMC OXIDOREDUCTASE"/>
    <property type="match status" value="1"/>
</dbReference>
<dbReference type="GO" id="GO:0046562">
    <property type="term" value="F:beta-D-glucose oxidase activity"/>
    <property type="evidence" value="ECO:0007669"/>
    <property type="project" value="UniProtKB-EC"/>
</dbReference>
<keyword evidence="12" id="KW-0560">Oxidoreductase</keyword>
<keyword evidence="22" id="KW-1185">Reference proteome</keyword>
<dbReference type="InterPro" id="IPR012132">
    <property type="entry name" value="GMC_OxRdtase"/>
</dbReference>
<dbReference type="PROSITE" id="PS00624">
    <property type="entry name" value="GMC_OXRED_2"/>
    <property type="match status" value="1"/>
</dbReference>
<evidence type="ECO:0000256" key="8">
    <source>
        <dbReference type="ARBA" id="ARBA00022512"/>
    </source>
</evidence>
<evidence type="ECO:0000256" key="18">
    <source>
        <dbReference type="SAM" id="SignalP"/>
    </source>
</evidence>
<dbReference type="GO" id="GO:0050660">
    <property type="term" value="F:flavin adenine dinucleotide binding"/>
    <property type="evidence" value="ECO:0007669"/>
    <property type="project" value="InterPro"/>
</dbReference>
<comment type="catalytic activity">
    <reaction evidence="13">
        <text>beta-D-glucose + O2 = D-glucono-1,5-lactone + H2O2</text>
        <dbReference type="Rhea" id="RHEA:11428"/>
        <dbReference type="ChEBI" id="CHEBI:15379"/>
        <dbReference type="ChEBI" id="CHEBI:15903"/>
        <dbReference type="ChEBI" id="CHEBI:16217"/>
        <dbReference type="ChEBI" id="CHEBI:16240"/>
        <dbReference type="EC" id="1.1.3.4"/>
    </reaction>
    <physiologicalReaction direction="left-to-right" evidence="13">
        <dbReference type="Rhea" id="RHEA:11429"/>
    </physiologicalReaction>
</comment>